<gene>
    <name evidence="2" type="ORF">RM530_15530</name>
</gene>
<evidence type="ECO:0000313" key="3">
    <source>
        <dbReference type="Proteomes" id="UP001254608"/>
    </source>
</evidence>
<evidence type="ECO:0000256" key="1">
    <source>
        <dbReference type="SAM" id="MobiDB-lite"/>
    </source>
</evidence>
<organism evidence="2 3">
    <name type="scientific">Banduia mediterranea</name>
    <dbReference type="NCBI Taxonomy" id="3075609"/>
    <lineage>
        <taxon>Bacteria</taxon>
        <taxon>Pseudomonadati</taxon>
        <taxon>Pseudomonadota</taxon>
        <taxon>Gammaproteobacteria</taxon>
        <taxon>Nevskiales</taxon>
        <taxon>Algiphilaceae</taxon>
        <taxon>Banduia</taxon>
    </lineage>
</organism>
<comment type="caution">
    <text evidence="2">The sequence shown here is derived from an EMBL/GenBank/DDBJ whole genome shotgun (WGS) entry which is preliminary data.</text>
</comment>
<feature type="compositionally biased region" description="Basic and acidic residues" evidence="1">
    <location>
        <begin position="1"/>
        <end position="17"/>
    </location>
</feature>
<dbReference type="Proteomes" id="UP001254608">
    <property type="component" value="Unassembled WGS sequence"/>
</dbReference>
<keyword evidence="3" id="KW-1185">Reference proteome</keyword>
<accession>A0ABU2WMK2</accession>
<protein>
    <submittedName>
        <fullName evidence="2">Uncharacterized protein</fullName>
    </submittedName>
</protein>
<proteinExistence type="predicted"/>
<dbReference type="RefSeq" id="WP_311366172.1">
    <property type="nucleotide sequence ID" value="NZ_JAVRIC010000026.1"/>
</dbReference>
<reference evidence="2 3" key="1">
    <citation type="submission" date="2023-09" db="EMBL/GenBank/DDBJ databases">
        <authorList>
            <person name="Rey-Velasco X."/>
        </authorList>
    </citation>
    <scope>NUCLEOTIDE SEQUENCE [LARGE SCALE GENOMIC DNA]</scope>
    <source>
        <strain evidence="2 3">W345</strain>
    </source>
</reference>
<feature type="region of interest" description="Disordered" evidence="1">
    <location>
        <begin position="35"/>
        <end position="61"/>
    </location>
</feature>
<sequence length="61" mass="6844">MLDHLNRLDDARQEAIDSHPQYQALQTAYFEETFGGAGQGEVPSSRHGADVIADYLRRTPK</sequence>
<name>A0ABU2WMK2_9GAMM</name>
<dbReference type="EMBL" id="JAVRIC010000026">
    <property type="protein sequence ID" value="MDT0498760.1"/>
    <property type="molecule type" value="Genomic_DNA"/>
</dbReference>
<feature type="region of interest" description="Disordered" evidence="1">
    <location>
        <begin position="1"/>
        <end position="20"/>
    </location>
</feature>
<evidence type="ECO:0000313" key="2">
    <source>
        <dbReference type="EMBL" id="MDT0498760.1"/>
    </source>
</evidence>